<dbReference type="SMART" id="SM00354">
    <property type="entry name" value="HTH_LACI"/>
    <property type="match status" value="1"/>
</dbReference>
<dbReference type="InterPro" id="IPR000843">
    <property type="entry name" value="HTH_LacI"/>
</dbReference>
<name>A0A1H1TJW8_9MICC</name>
<keyword evidence="1" id="KW-0805">Transcription regulation</keyword>
<dbReference type="SUPFAM" id="SSF53822">
    <property type="entry name" value="Periplasmic binding protein-like I"/>
    <property type="match status" value="1"/>
</dbReference>
<dbReference type="Gene3D" id="1.10.260.40">
    <property type="entry name" value="lambda repressor-like DNA-binding domains"/>
    <property type="match status" value="1"/>
</dbReference>
<dbReference type="InterPro" id="IPR010982">
    <property type="entry name" value="Lambda_DNA-bd_dom_sf"/>
</dbReference>
<feature type="domain" description="HTH lacI-type" evidence="5">
    <location>
        <begin position="12"/>
        <end position="65"/>
    </location>
</feature>
<evidence type="ECO:0000313" key="7">
    <source>
        <dbReference type="Proteomes" id="UP000198751"/>
    </source>
</evidence>
<dbReference type="CDD" id="cd06267">
    <property type="entry name" value="PBP1_LacI_sugar_binding-like"/>
    <property type="match status" value="1"/>
</dbReference>
<protein>
    <submittedName>
        <fullName evidence="6">Transcriptional regulator, LacI family</fullName>
    </submittedName>
</protein>
<reference evidence="7" key="1">
    <citation type="submission" date="2016-10" db="EMBL/GenBank/DDBJ databases">
        <authorList>
            <person name="Varghese N."/>
            <person name="Submissions S."/>
        </authorList>
    </citation>
    <scope>NUCLEOTIDE SEQUENCE [LARGE SCALE GENOMIC DNA]</scope>
    <source>
        <strain evidence="7">IMMIB L-1606</strain>
    </source>
</reference>
<dbReference type="Pfam" id="PF13377">
    <property type="entry name" value="Peripla_BP_3"/>
    <property type="match status" value="1"/>
</dbReference>
<dbReference type="SUPFAM" id="SSF47413">
    <property type="entry name" value="lambda repressor-like DNA-binding domains"/>
    <property type="match status" value="1"/>
</dbReference>
<evidence type="ECO:0000256" key="2">
    <source>
        <dbReference type="ARBA" id="ARBA00023125"/>
    </source>
</evidence>
<dbReference type="GO" id="GO:0000976">
    <property type="term" value="F:transcription cis-regulatory region binding"/>
    <property type="evidence" value="ECO:0007669"/>
    <property type="project" value="TreeGrafter"/>
</dbReference>
<gene>
    <name evidence="6" type="ORF">SAMN04489743_0427</name>
</gene>
<dbReference type="Gene3D" id="3.40.50.2300">
    <property type="match status" value="2"/>
</dbReference>
<keyword evidence="7" id="KW-1185">Reference proteome</keyword>
<organism evidence="6 7">
    <name type="scientific">Pseudarthrobacter equi</name>
    <dbReference type="NCBI Taxonomy" id="728066"/>
    <lineage>
        <taxon>Bacteria</taxon>
        <taxon>Bacillati</taxon>
        <taxon>Actinomycetota</taxon>
        <taxon>Actinomycetes</taxon>
        <taxon>Micrococcales</taxon>
        <taxon>Micrococcaceae</taxon>
        <taxon>Pseudarthrobacter</taxon>
    </lineage>
</organism>
<dbReference type="PANTHER" id="PTHR30146">
    <property type="entry name" value="LACI-RELATED TRANSCRIPTIONAL REPRESSOR"/>
    <property type="match status" value="1"/>
</dbReference>
<feature type="region of interest" description="Disordered" evidence="4">
    <location>
        <begin position="318"/>
        <end position="349"/>
    </location>
</feature>
<keyword evidence="2" id="KW-0238">DNA-binding</keyword>
<sequence length="349" mass="37647">MTSTPYSSKTMATYKDIQRLTGLSLSTISKYYNGGSVRQSNGEAIQRAADELGFQINDFARSLRRGTSQTVGVLLPALDNGFHLAIIAGVEKYLQVHGVGVIVVSSHPEERRPGGAVDALRSKRVDGIVAVPSVHDAEALKQADEAGIPVVTVDRTFPGLETDHVQLDNYAAGAMVAHYLLDHRHKRIAIIGGDHSVPSLTERHNGFLDALEQRGVDREESWSSENDLTIEAGRRAVRLLLARGNRPTAMFAANYELTVGALIGLNESGLVVPDDMSFVGFDIAEIAQVTRPPMATVVQPMAEIAEHAARRILARMNSSDAPRDMQTLPADLRTGSSVRHLGQPASTAT</sequence>
<dbReference type="EMBL" id="LT629779">
    <property type="protein sequence ID" value="SDS60266.1"/>
    <property type="molecule type" value="Genomic_DNA"/>
</dbReference>
<accession>A0A1H1TJW8</accession>
<dbReference type="AlphaFoldDB" id="A0A1H1TJW8"/>
<evidence type="ECO:0000313" key="6">
    <source>
        <dbReference type="EMBL" id="SDS60266.1"/>
    </source>
</evidence>
<proteinExistence type="predicted"/>
<evidence type="ECO:0000256" key="4">
    <source>
        <dbReference type="SAM" id="MobiDB-lite"/>
    </source>
</evidence>
<evidence type="ECO:0000256" key="3">
    <source>
        <dbReference type="ARBA" id="ARBA00023163"/>
    </source>
</evidence>
<dbReference type="InterPro" id="IPR046335">
    <property type="entry name" value="LacI/GalR-like_sensor"/>
</dbReference>
<dbReference type="Proteomes" id="UP000198751">
    <property type="component" value="Chromosome I"/>
</dbReference>
<dbReference type="PROSITE" id="PS50932">
    <property type="entry name" value="HTH_LACI_2"/>
    <property type="match status" value="1"/>
</dbReference>
<evidence type="ECO:0000256" key="1">
    <source>
        <dbReference type="ARBA" id="ARBA00023015"/>
    </source>
</evidence>
<dbReference type="InterPro" id="IPR028082">
    <property type="entry name" value="Peripla_BP_I"/>
</dbReference>
<keyword evidence="3" id="KW-0804">Transcription</keyword>
<dbReference type="PANTHER" id="PTHR30146:SF109">
    <property type="entry name" value="HTH-TYPE TRANSCRIPTIONAL REGULATOR GALS"/>
    <property type="match status" value="1"/>
</dbReference>
<evidence type="ECO:0000259" key="5">
    <source>
        <dbReference type="PROSITE" id="PS50932"/>
    </source>
</evidence>
<dbReference type="GO" id="GO:0003700">
    <property type="term" value="F:DNA-binding transcription factor activity"/>
    <property type="evidence" value="ECO:0007669"/>
    <property type="project" value="TreeGrafter"/>
</dbReference>